<protein>
    <submittedName>
        <fullName evidence="2">Uncharacterized protein</fullName>
    </submittedName>
</protein>
<reference evidence="2 3" key="1">
    <citation type="submission" date="2016-07" db="EMBL/GenBank/DDBJ databases">
        <title>Pervasive Adenine N6-methylation of Active Genes in Fungi.</title>
        <authorList>
            <consortium name="DOE Joint Genome Institute"/>
            <person name="Mondo S.J."/>
            <person name="Dannebaum R.O."/>
            <person name="Kuo R.C."/>
            <person name="Labutti K."/>
            <person name="Haridas S."/>
            <person name="Kuo A."/>
            <person name="Salamov A."/>
            <person name="Ahrendt S.R."/>
            <person name="Lipzen A."/>
            <person name="Sullivan W."/>
            <person name="Andreopoulos W.B."/>
            <person name="Clum A."/>
            <person name="Lindquist E."/>
            <person name="Daum C."/>
            <person name="Ramamoorthy G.K."/>
            <person name="Gryganskyi A."/>
            <person name="Culley D."/>
            <person name="Magnuson J.K."/>
            <person name="James T.Y."/>
            <person name="O'Malley M.A."/>
            <person name="Stajich J.E."/>
            <person name="Spatafora J.W."/>
            <person name="Visel A."/>
            <person name="Grigoriev I.V."/>
        </authorList>
    </citation>
    <scope>NUCLEOTIDE SEQUENCE [LARGE SCALE GENOMIC DNA]</scope>
    <source>
        <strain evidence="2 3">JEL800</strain>
    </source>
</reference>
<gene>
    <name evidence="2" type="ORF">BCR33DRAFT_720563</name>
</gene>
<keyword evidence="3" id="KW-1185">Reference proteome</keyword>
<dbReference type="AlphaFoldDB" id="A0A1Y2BVY4"/>
<proteinExistence type="predicted"/>
<evidence type="ECO:0000313" key="3">
    <source>
        <dbReference type="Proteomes" id="UP000193642"/>
    </source>
</evidence>
<dbReference type="EMBL" id="MCGO01000042">
    <property type="protein sequence ID" value="ORY38921.1"/>
    <property type="molecule type" value="Genomic_DNA"/>
</dbReference>
<evidence type="ECO:0000256" key="1">
    <source>
        <dbReference type="SAM" id="MobiDB-lite"/>
    </source>
</evidence>
<feature type="compositionally biased region" description="Acidic residues" evidence="1">
    <location>
        <begin position="36"/>
        <end position="46"/>
    </location>
</feature>
<feature type="compositionally biased region" description="Polar residues" evidence="1">
    <location>
        <begin position="47"/>
        <end position="67"/>
    </location>
</feature>
<accession>A0A1Y2BVY4</accession>
<comment type="caution">
    <text evidence="2">The sequence shown here is derived from an EMBL/GenBank/DDBJ whole genome shotgun (WGS) entry which is preliminary data.</text>
</comment>
<dbReference type="OrthoDB" id="10330640at2759"/>
<dbReference type="Proteomes" id="UP000193642">
    <property type="component" value="Unassembled WGS sequence"/>
</dbReference>
<organism evidence="2 3">
    <name type="scientific">Rhizoclosmatium globosum</name>
    <dbReference type="NCBI Taxonomy" id="329046"/>
    <lineage>
        <taxon>Eukaryota</taxon>
        <taxon>Fungi</taxon>
        <taxon>Fungi incertae sedis</taxon>
        <taxon>Chytridiomycota</taxon>
        <taxon>Chytridiomycota incertae sedis</taxon>
        <taxon>Chytridiomycetes</taxon>
        <taxon>Chytridiales</taxon>
        <taxon>Chytriomycetaceae</taxon>
        <taxon>Rhizoclosmatium</taxon>
    </lineage>
</organism>
<name>A0A1Y2BVY4_9FUNG</name>
<evidence type="ECO:0000313" key="2">
    <source>
        <dbReference type="EMBL" id="ORY38921.1"/>
    </source>
</evidence>
<feature type="region of interest" description="Disordered" evidence="1">
    <location>
        <begin position="15"/>
        <end position="69"/>
    </location>
</feature>
<sequence>MSFSFAPTPIAPLQGLQKPVLSGFGASRDRKRKGFDEDDCMDESETSWDIQSKRINSNSMDSPSLATAQVPPLFSSTGTSTPYLPPTPSASDVWLSHSDLLAQQTQLDVNMTMMMTDDDQEIDSDATLSDVSSYYNHLSRHQNQQRQAAQLSRGDCALCKSGAGGGHLQHIWMARQQQQQQLQQQLQQSQNQQYYNQQQQQDSVMQF</sequence>